<dbReference type="PANTHER" id="PTHR35391:SF7">
    <property type="entry name" value="C2H2-TYPE DOMAIN-CONTAINING PROTEIN"/>
    <property type="match status" value="1"/>
</dbReference>
<proteinExistence type="predicted"/>
<feature type="region of interest" description="Disordered" evidence="1">
    <location>
        <begin position="166"/>
        <end position="188"/>
    </location>
</feature>
<name>A0A9X0BC92_9EURO</name>
<evidence type="ECO:0000256" key="1">
    <source>
        <dbReference type="SAM" id="MobiDB-lite"/>
    </source>
</evidence>
<dbReference type="RefSeq" id="XP_056491728.1">
    <property type="nucleotide sequence ID" value="XM_056628994.1"/>
</dbReference>
<sequence>MAYGTETRGQCNSDGNSEHIISDNGSFSSKSGDEEVTSKSQRGPAKRELYTSLERDAHNPSLNSEQLQKAPTLISQRAIECLKSLTRLFADESLQGRHDVAPALWQDELGRLRVWAANIGAHQTGTSSLDYRLRDASHIKDQTLLLLGRLQRLAQDIEDDIHGSEYEASGSEDDFLDEGKENEDGNGNTELQSIYHALVDTINNLFQMSILIRRPAQQDRLLGTKRSDAAPFEPFDRQHVENKYPNADRAIINRLGSAISRRRAVLRYRERHHLKLIQGFGQAVGGLQDTVSTKFSDTVATEFVEMPESYIDFESHTVVSQTSYAPTILHGEEA</sequence>
<dbReference type="Proteomes" id="UP001147747">
    <property type="component" value="Unassembled WGS sequence"/>
</dbReference>
<reference evidence="2" key="1">
    <citation type="submission" date="2022-12" db="EMBL/GenBank/DDBJ databases">
        <authorList>
            <person name="Petersen C."/>
        </authorList>
    </citation>
    <scope>NUCLEOTIDE SEQUENCE</scope>
    <source>
        <strain evidence="2">IBT 29677</strain>
    </source>
</reference>
<dbReference type="EMBL" id="JAPZBU010000005">
    <property type="protein sequence ID" value="KAJ5404486.1"/>
    <property type="molecule type" value="Genomic_DNA"/>
</dbReference>
<evidence type="ECO:0000313" key="3">
    <source>
        <dbReference type="Proteomes" id="UP001147747"/>
    </source>
</evidence>
<accession>A0A9X0BC92</accession>
<comment type="caution">
    <text evidence="2">The sequence shown here is derived from an EMBL/GenBank/DDBJ whole genome shotgun (WGS) entry which is preliminary data.</text>
</comment>
<reference evidence="2" key="2">
    <citation type="journal article" date="2023" name="IMA Fungus">
        <title>Comparative genomic study of the Penicillium genus elucidates a diverse pangenome and 15 lateral gene transfer events.</title>
        <authorList>
            <person name="Petersen C."/>
            <person name="Sorensen T."/>
            <person name="Nielsen M.R."/>
            <person name="Sondergaard T.E."/>
            <person name="Sorensen J.L."/>
            <person name="Fitzpatrick D.A."/>
            <person name="Frisvad J.C."/>
            <person name="Nielsen K.L."/>
        </authorList>
    </citation>
    <scope>NUCLEOTIDE SEQUENCE</scope>
    <source>
        <strain evidence="2">IBT 29677</strain>
    </source>
</reference>
<dbReference type="OrthoDB" id="6133115at2759"/>
<dbReference type="GeneID" id="81367974"/>
<evidence type="ECO:0000313" key="2">
    <source>
        <dbReference type="EMBL" id="KAJ5404486.1"/>
    </source>
</evidence>
<gene>
    <name evidence="2" type="ORF">N7509_004357</name>
</gene>
<organism evidence="2 3">
    <name type="scientific">Penicillium cosmopolitanum</name>
    <dbReference type="NCBI Taxonomy" id="1131564"/>
    <lineage>
        <taxon>Eukaryota</taxon>
        <taxon>Fungi</taxon>
        <taxon>Dikarya</taxon>
        <taxon>Ascomycota</taxon>
        <taxon>Pezizomycotina</taxon>
        <taxon>Eurotiomycetes</taxon>
        <taxon>Eurotiomycetidae</taxon>
        <taxon>Eurotiales</taxon>
        <taxon>Aspergillaceae</taxon>
        <taxon>Penicillium</taxon>
    </lineage>
</organism>
<dbReference type="AlphaFoldDB" id="A0A9X0BC92"/>
<keyword evidence="3" id="KW-1185">Reference proteome</keyword>
<protein>
    <submittedName>
        <fullName evidence="2">Zinc finger C2H2</fullName>
    </submittedName>
</protein>
<dbReference type="PANTHER" id="PTHR35391">
    <property type="entry name" value="C2H2-TYPE DOMAIN-CONTAINING PROTEIN-RELATED"/>
    <property type="match status" value="1"/>
</dbReference>
<feature type="region of interest" description="Disordered" evidence="1">
    <location>
        <begin position="1"/>
        <end position="47"/>
    </location>
</feature>